<evidence type="ECO:0000256" key="2">
    <source>
        <dbReference type="ARBA" id="ARBA00001946"/>
    </source>
</evidence>
<keyword evidence="4" id="KW-0479">Metal-binding</keyword>
<name>A0A1G9UQQ4_9FLAO</name>
<keyword evidence="11" id="KW-1185">Reference proteome</keyword>
<protein>
    <submittedName>
        <fullName evidence="10">Exonuclease III</fullName>
    </submittedName>
</protein>
<dbReference type="STRING" id="192904.SAMN04488514_111132"/>
<keyword evidence="7" id="KW-0460">Magnesium</keyword>
<dbReference type="InterPro" id="IPR005135">
    <property type="entry name" value="Endo/exonuclease/phosphatase"/>
</dbReference>
<gene>
    <name evidence="10" type="ORF">SAMN04488514_111132</name>
</gene>
<keyword evidence="10" id="KW-0269">Exonuclease</keyword>
<dbReference type="GO" id="GO:0004527">
    <property type="term" value="F:exonuclease activity"/>
    <property type="evidence" value="ECO:0007669"/>
    <property type="project" value="UniProtKB-KW"/>
</dbReference>
<evidence type="ECO:0000256" key="8">
    <source>
        <dbReference type="ARBA" id="ARBA00023204"/>
    </source>
</evidence>
<dbReference type="GO" id="GO:0046872">
    <property type="term" value="F:metal ion binding"/>
    <property type="evidence" value="ECO:0007669"/>
    <property type="project" value="UniProtKB-KW"/>
</dbReference>
<keyword evidence="3" id="KW-0540">Nuclease</keyword>
<evidence type="ECO:0000259" key="9">
    <source>
        <dbReference type="Pfam" id="PF03372"/>
    </source>
</evidence>
<comment type="cofactor">
    <cofactor evidence="1">
        <name>Mn(2+)</name>
        <dbReference type="ChEBI" id="CHEBI:29035"/>
    </cofactor>
</comment>
<sequence>MKGLYRFFVLTGLVLLITSFCLSKTHEFSVISYNVWNGFESQVERRDAFVQWAIGHDVDVIAFQELNGFTQASFEQLAKTWGHPYAIIVKENGYPVGISSKHPITNIYRFMKGMHHGGLYAEIKGINFFVVHFSPFSSAKRTEEANAVIDFLERKDKLQEQTIILGDFNAFTPHDSSFYARTGIRDRMYLKQKDNEILRNLNSKNEIDYQVIDSFLKKGFYDSFSLFHSAFESSFPTKVFPTVSPNDFVKIDHALISKKLKRASKEVNLIKDAVTDTLSDHYPLKVIFRINK</sequence>
<dbReference type="PANTHER" id="PTHR15822">
    <property type="entry name" value="TRAF AND TNF RECEPTOR-ASSOCIATED PROTEIN"/>
    <property type="match status" value="1"/>
</dbReference>
<dbReference type="AlphaFoldDB" id="A0A1G9UQQ4"/>
<comment type="cofactor">
    <cofactor evidence="2">
        <name>Mg(2+)</name>
        <dbReference type="ChEBI" id="CHEBI:18420"/>
    </cofactor>
</comment>
<dbReference type="SUPFAM" id="SSF56219">
    <property type="entry name" value="DNase I-like"/>
    <property type="match status" value="1"/>
</dbReference>
<dbReference type="OrthoDB" id="9778989at2"/>
<evidence type="ECO:0000256" key="5">
    <source>
        <dbReference type="ARBA" id="ARBA00022763"/>
    </source>
</evidence>
<dbReference type="InterPro" id="IPR036691">
    <property type="entry name" value="Endo/exonu/phosph_ase_sf"/>
</dbReference>
<keyword evidence="8" id="KW-0234">DNA repair</keyword>
<evidence type="ECO:0000313" key="10">
    <source>
        <dbReference type="EMBL" id="SDM62214.1"/>
    </source>
</evidence>
<dbReference type="RefSeq" id="WP_089893119.1">
    <property type="nucleotide sequence ID" value="NZ_FNGV01000011.1"/>
</dbReference>
<keyword evidence="5" id="KW-0227">DNA damage</keyword>
<feature type="domain" description="Endonuclease/exonuclease/phosphatase" evidence="9">
    <location>
        <begin position="31"/>
        <end position="281"/>
    </location>
</feature>
<dbReference type="EMBL" id="FNGV01000011">
    <property type="protein sequence ID" value="SDM62214.1"/>
    <property type="molecule type" value="Genomic_DNA"/>
</dbReference>
<proteinExistence type="predicted"/>
<dbReference type="PANTHER" id="PTHR15822:SF4">
    <property type="entry name" value="TYROSYL-DNA PHOSPHODIESTERASE 2"/>
    <property type="match status" value="1"/>
</dbReference>
<evidence type="ECO:0000256" key="4">
    <source>
        <dbReference type="ARBA" id="ARBA00022723"/>
    </source>
</evidence>
<evidence type="ECO:0000256" key="7">
    <source>
        <dbReference type="ARBA" id="ARBA00022842"/>
    </source>
</evidence>
<dbReference type="GO" id="GO:0006281">
    <property type="term" value="P:DNA repair"/>
    <property type="evidence" value="ECO:0007669"/>
    <property type="project" value="UniProtKB-KW"/>
</dbReference>
<evidence type="ECO:0000256" key="3">
    <source>
        <dbReference type="ARBA" id="ARBA00022722"/>
    </source>
</evidence>
<dbReference type="InterPro" id="IPR051547">
    <property type="entry name" value="TDP2-like"/>
</dbReference>
<dbReference type="Pfam" id="PF03372">
    <property type="entry name" value="Exo_endo_phos"/>
    <property type="match status" value="1"/>
</dbReference>
<accession>A0A1G9UQQ4</accession>
<evidence type="ECO:0000313" key="11">
    <source>
        <dbReference type="Proteomes" id="UP000199440"/>
    </source>
</evidence>
<evidence type="ECO:0000256" key="1">
    <source>
        <dbReference type="ARBA" id="ARBA00001936"/>
    </source>
</evidence>
<evidence type="ECO:0000256" key="6">
    <source>
        <dbReference type="ARBA" id="ARBA00022801"/>
    </source>
</evidence>
<organism evidence="10 11">
    <name type="scientific">Kriegella aquimaris</name>
    <dbReference type="NCBI Taxonomy" id="192904"/>
    <lineage>
        <taxon>Bacteria</taxon>
        <taxon>Pseudomonadati</taxon>
        <taxon>Bacteroidota</taxon>
        <taxon>Flavobacteriia</taxon>
        <taxon>Flavobacteriales</taxon>
        <taxon>Flavobacteriaceae</taxon>
        <taxon>Kriegella</taxon>
    </lineage>
</organism>
<dbReference type="Proteomes" id="UP000199440">
    <property type="component" value="Unassembled WGS sequence"/>
</dbReference>
<dbReference type="Gene3D" id="3.60.10.10">
    <property type="entry name" value="Endonuclease/exonuclease/phosphatase"/>
    <property type="match status" value="1"/>
</dbReference>
<keyword evidence="6" id="KW-0378">Hydrolase</keyword>
<reference evidence="10 11" key="1">
    <citation type="submission" date="2016-10" db="EMBL/GenBank/DDBJ databases">
        <authorList>
            <person name="de Groot N.N."/>
        </authorList>
    </citation>
    <scope>NUCLEOTIDE SEQUENCE [LARGE SCALE GENOMIC DNA]</scope>
    <source>
        <strain evidence="10 11">DSM 19886</strain>
    </source>
</reference>